<accession>A0A1A2VRZ0</accession>
<proteinExistence type="predicted"/>
<dbReference type="EMBL" id="LZJY01000203">
    <property type="protein sequence ID" value="OBI03412.1"/>
    <property type="molecule type" value="Genomic_DNA"/>
</dbReference>
<reference evidence="1 2" key="1">
    <citation type="submission" date="2016-06" db="EMBL/GenBank/DDBJ databases">
        <authorList>
            <person name="Kjaerup R.B."/>
            <person name="Dalgaard T.S."/>
            <person name="Juul-Madsen H.R."/>
        </authorList>
    </citation>
    <scope>NUCLEOTIDE SEQUENCE [LARGE SCALE GENOMIC DNA]</scope>
    <source>
        <strain evidence="1 2">E2838</strain>
    </source>
</reference>
<comment type="caution">
    <text evidence="1">The sequence shown here is derived from an EMBL/GenBank/DDBJ whole genome shotgun (WGS) entry which is preliminary data.</text>
</comment>
<dbReference type="Proteomes" id="UP000092207">
    <property type="component" value="Unassembled WGS sequence"/>
</dbReference>
<sequence>MTTEELGDWLRLQVASWWRHVTLMDLYDAYQTTGGLCPQRGRMVTDGGQSPETLQTRALGQILPGAATTSDFSLIN</sequence>
<gene>
    <name evidence="1" type="ORF">A5679_16385</name>
</gene>
<evidence type="ECO:0000313" key="1">
    <source>
        <dbReference type="EMBL" id="OBI03412.1"/>
    </source>
</evidence>
<evidence type="ECO:0000313" key="2">
    <source>
        <dbReference type="Proteomes" id="UP000092207"/>
    </source>
</evidence>
<protein>
    <submittedName>
        <fullName evidence="1">Uncharacterized protein</fullName>
    </submittedName>
</protein>
<name>A0A1A2VRZ0_MYCSC</name>
<organism evidence="1 2">
    <name type="scientific">Mycobacterium scrofulaceum</name>
    <dbReference type="NCBI Taxonomy" id="1783"/>
    <lineage>
        <taxon>Bacteria</taxon>
        <taxon>Bacillati</taxon>
        <taxon>Actinomycetota</taxon>
        <taxon>Actinomycetes</taxon>
        <taxon>Mycobacteriales</taxon>
        <taxon>Mycobacteriaceae</taxon>
        <taxon>Mycobacterium</taxon>
    </lineage>
</organism>
<dbReference type="AlphaFoldDB" id="A0A1A2VRZ0"/>